<name>A0A2H0RFY0_9BACT</name>
<comment type="caution">
    <text evidence="10">The sequence shown here is derived from an EMBL/GenBank/DDBJ whole genome shotgun (WGS) entry which is preliminary data.</text>
</comment>
<evidence type="ECO:0000313" key="11">
    <source>
        <dbReference type="Proteomes" id="UP000230906"/>
    </source>
</evidence>
<dbReference type="AlphaFoldDB" id="A0A2H0RFY0"/>
<accession>A0A2H0RFY0</accession>
<dbReference type="InterPro" id="IPR000834">
    <property type="entry name" value="Peptidase_M14"/>
</dbReference>
<evidence type="ECO:0000259" key="9">
    <source>
        <dbReference type="PROSITE" id="PS52035"/>
    </source>
</evidence>
<evidence type="ECO:0000256" key="5">
    <source>
        <dbReference type="ARBA" id="ARBA00022833"/>
    </source>
</evidence>
<keyword evidence="4" id="KW-0378">Hydrolase</keyword>
<reference evidence="10 11" key="1">
    <citation type="submission" date="2017-09" db="EMBL/GenBank/DDBJ databases">
        <title>Depth-based differentiation of microbial function through sediment-hosted aquifers and enrichment of novel symbionts in the deep terrestrial subsurface.</title>
        <authorList>
            <person name="Probst A.J."/>
            <person name="Ladd B."/>
            <person name="Jarett J.K."/>
            <person name="Geller-Mcgrath D.E."/>
            <person name="Sieber C.M."/>
            <person name="Emerson J.B."/>
            <person name="Anantharaman K."/>
            <person name="Thomas B.C."/>
            <person name="Malmstrom R."/>
            <person name="Stieglmeier M."/>
            <person name="Klingl A."/>
            <person name="Woyke T."/>
            <person name="Ryan C.M."/>
            <person name="Banfield J.F."/>
        </authorList>
    </citation>
    <scope>NUCLEOTIDE SEQUENCE [LARGE SCALE GENOMIC DNA]</scope>
    <source>
        <strain evidence="10">CG10_big_fil_rev_8_21_14_0_10_50_13</strain>
    </source>
</reference>
<evidence type="ECO:0000256" key="2">
    <source>
        <dbReference type="ARBA" id="ARBA00005988"/>
    </source>
</evidence>
<dbReference type="PROSITE" id="PS52035">
    <property type="entry name" value="PEPTIDASE_M14"/>
    <property type="match status" value="1"/>
</dbReference>
<dbReference type="GO" id="GO:0008270">
    <property type="term" value="F:zinc ion binding"/>
    <property type="evidence" value="ECO:0007669"/>
    <property type="project" value="InterPro"/>
</dbReference>
<evidence type="ECO:0000256" key="3">
    <source>
        <dbReference type="ARBA" id="ARBA00022670"/>
    </source>
</evidence>
<dbReference type="Gene3D" id="3.40.630.10">
    <property type="entry name" value="Zn peptidases"/>
    <property type="match status" value="1"/>
</dbReference>
<dbReference type="PANTHER" id="PTHR11705:SF143">
    <property type="entry name" value="SLL0236 PROTEIN"/>
    <property type="match status" value="1"/>
</dbReference>
<dbReference type="PRINTS" id="PR00765">
    <property type="entry name" value="CRBOXYPTASEA"/>
</dbReference>
<dbReference type="CDD" id="cd00596">
    <property type="entry name" value="Peptidase_M14_like"/>
    <property type="match status" value="1"/>
</dbReference>
<feature type="transmembrane region" description="Helical" evidence="8">
    <location>
        <begin position="5"/>
        <end position="22"/>
    </location>
</feature>
<comment type="similarity">
    <text evidence="2 7">Belongs to the peptidase M14 family.</text>
</comment>
<evidence type="ECO:0000256" key="1">
    <source>
        <dbReference type="ARBA" id="ARBA00001947"/>
    </source>
</evidence>
<gene>
    <name evidence="10" type="ORF">COV09_01840</name>
</gene>
<keyword evidence="8" id="KW-1133">Transmembrane helix</keyword>
<evidence type="ECO:0000256" key="7">
    <source>
        <dbReference type="PROSITE-ProRule" id="PRU01379"/>
    </source>
</evidence>
<dbReference type="Proteomes" id="UP000230906">
    <property type="component" value="Unassembled WGS sequence"/>
</dbReference>
<evidence type="ECO:0000256" key="4">
    <source>
        <dbReference type="ARBA" id="ARBA00022801"/>
    </source>
</evidence>
<comment type="cofactor">
    <cofactor evidence="1">
        <name>Zn(2+)</name>
        <dbReference type="ChEBI" id="CHEBI:29105"/>
    </cofactor>
</comment>
<feature type="domain" description="Peptidase M14" evidence="9">
    <location>
        <begin position="19"/>
        <end position="297"/>
    </location>
</feature>
<dbReference type="GO" id="GO:0006508">
    <property type="term" value="P:proteolysis"/>
    <property type="evidence" value="ECO:0007669"/>
    <property type="project" value="UniProtKB-KW"/>
</dbReference>
<keyword evidence="6" id="KW-0482">Metalloprotease</keyword>
<keyword evidence="8" id="KW-0812">Transmembrane</keyword>
<keyword evidence="3" id="KW-0645">Protease</keyword>
<dbReference type="GO" id="GO:0004181">
    <property type="term" value="F:metallocarboxypeptidase activity"/>
    <property type="evidence" value="ECO:0007669"/>
    <property type="project" value="InterPro"/>
</dbReference>
<dbReference type="SUPFAM" id="SSF53187">
    <property type="entry name" value="Zn-dependent exopeptidases"/>
    <property type="match status" value="1"/>
</dbReference>
<dbReference type="Pfam" id="PF00246">
    <property type="entry name" value="Peptidase_M14"/>
    <property type="match status" value="1"/>
</dbReference>
<dbReference type="SMART" id="SM00631">
    <property type="entry name" value="Zn_pept"/>
    <property type="match status" value="1"/>
</dbReference>
<protein>
    <recommendedName>
        <fullName evidence="9">Peptidase M14 domain-containing protein</fullName>
    </recommendedName>
</protein>
<dbReference type="EMBL" id="PCYJ01000027">
    <property type="protein sequence ID" value="PIR45377.1"/>
    <property type="molecule type" value="Genomic_DNA"/>
</dbReference>
<keyword evidence="5" id="KW-0862">Zinc</keyword>
<organism evidence="10 11">
    <name type="scientific">Candidatus Vogelbacteria bacterium CG10_big_fil_rev_8_21_14_0_10_50_13</name>
    <dbReference type="NCBI Taxonomy" id="1975044"/>
    <lineage>
        <taxon>Bacteria</taxon>
        <taxon>Candidatus Vogeliibacteriota</taxon>
    </lineage>
</organism>
<evidence type="ECO:0000256" key="6">
    <source>
        <dbReference type="ARBA" id="ARBA00023049"/>
    </source>
</evidence>
<sequence>MKNTIIILIILVLIGGGIYYFTRSTATAPGNEVATTTVASTTPTQEYEVIGQSVSGRDILAYRFGAGEKEVVFVGALHGGYEWNSALLSYELIDYFKANPTAIPVGVRVAIIPVANPDGLAVVVGTSSRFAAADAPQFDFADEVKFSDPVVASRFNQNGVDLNRNFDCEWQPKAVWRDYQTKAGSAAFSEPEAKALRDFLLAEQPVSVIFYHSASNGVYTSFCGEADPLVGTVSLLSTYATASGYPRYDVYPYYEVTGDAADWLSTQGIPAITVELSTHESIDWNRNLAGVKAILAR</sequence>
<keyword evidence="8" id="KW-0472">Membrane</keyword>
<evidence type="ECO:0000313" key="10">
    <source>
        <dbReference type="EMBL" id="PIR45377.1"/>
    </source>
</evidence>
<dbReference type="PANTHER" id="PTHR11705">
    <property type="entry name" value="PROTEASE FAMILY M14 CARBOXYPEPTIDASE A,B"/>
    <property type="match status" value="1"/>
</dbReference>
<dbReference type="GO" id="GO:0005615">
    <property type="term" value="C:extracellular space"/>
    <property type="evidence" value="ECO:0007669"/>
    <property type="project" value="TreeGrafter"/>
</dbReference>
<feature type="active site" description="Proton donor/acceptor" evidence="7">
    <location>
        <position position="275"/>
    </location>
</feature>
<evidence type="ECO:0000256" key="8">
    <source>
        <dbReference type="SAM" id="Phobius"/>
    </source>
</evidence>
<proteinExistence type="inferred from homology"/>